<evidence type="ECO:0000313" key="24">
    <source>
        <dbReference type="Proteomes" id="UP000288716"/>
    </source>
</evidence>
<evidence type="ECO:0000259" key="21">
    <source>
        <dbReference type="Pfam" id="PF23211"/>
    </source>
</evidence>
<gene>
    <name evidence="23" type="ORF">B4U80_05997</name>
</gene>
<keyword evidence="17" id="KW-0539">Nucleus</keyword>
<dbReference type="PROSITE" id="PS50294">
    <property type="entry name" value="WD_REPEATS_REGION"/>
    <property type="match status" value="1"/>
</dbReference>
<feature type="domain" description="Leucine-rich repeat and WD repeat-containing protein 1 WD" evidence="22">
    <location>
        <begin position="279"/>
        <end position="471"/>
    </location>
</feature>
<evidence type="ECO:0000256" key="10">
    <source>
        <dbReference type="ARBA" id="ARBA00022614"/>
    </source>
</evidence>
<dbReference type="PANTHER" id="PTHR24370">
    <property type="entry name" value="OPTICIN"/>
    <property type="match status" value="1"/>
</dbReference>
<evidence type="ECO:0000256" key="20">
    <source>
        <dbReference type="PROSITE-ProRule" id="PRU00221"/>
    </source>
</evidence>
<dbReference type="InterPro" id="IPR056363">
    <property type="entry name" value="LRR_LRWD1_dom"/>
</dbReference>
<dbReference type="Gene3D" id="3.80.10.10">
    <property type="entry name" value="Ribonuclease Inhibitor"/>
    <property type="match status" value="1"/>
</dbReference>
<dbReference type="VEuPathDB" id="VectorBase:LDEU000237"/>
<dbReference type="EMBL" id="NCKV01000057">
    <property type="protein sequence ID" value="RWS31804.1"/>
    <property type="molecule type" value="Genomic_DNA"/>
</dbReference>
<protein>
    <recommendedName>
        <fullName evidence="6">Leucine-rich repeat and WD repeat-containing protein 1</fullName>
    </recommendedName>
    <alternativeName>
        <fullName evidence="19">Origin recognition complex-associated protein</fullName>
    </alternativeName>
</protein>
<organism evidence="23 24">
    <name type="scientific">Leptotrombidium deliense</name>
    <dbReference type="NCBI Taxonomy" id="299467"/>
    <lineage>
        <taxon>Eukaryota</taxon>
        <taxon>Metazoa</taxon>
        <taxon>Ecdysozoa</taxon>
        <taxon>Arthropoda</taxon>
        <taxon>Chelicerata</taxon>
        <taxon>Arachnida</taxon>
        <taxon>Acari</taxon>
        <taxon>Acariformes</taxon>
        <taxon>Trombidiformes</taxon>
        <taxon>Prostigmata</taxon>
        <taxon>Anystina</taxon>
        <taxon>Parasitengona</taxon>
        <taxon>Trombiculoidea</taxon>
        <taxon>Trombiculidae</taxon>
        <taxon>Leptotrombidium</taxon>
    </lineage>
</organism>
<evidence type="ECO:0000256" key="2">
    <source>
        <dbReference type="ARBA" id="ARBA00004300"/>
    </source>
</evidence>
<keyword evidence="15" id="KW-0779">Telomere</keyword>
<dbReference type="SUPFAM" id="SSF52058">
    <property type="entry name" value="L domain-like"/>
    <property type="match status" value="1"/>
</dbReference>
<dbReference type="InterPro" id="IPR056160">
    <property type="entry name" value="WD_LRWD1"/>
</dbReference>
<evidence type="ECO:0000256" key="12">
    <source>
        <dbReference type="ARBA" id="ARBA00022737"/>
    </source>
</evidence>
<keyword evidence="12" id="KW-0677">Repeat</keyword>
<keyword evidence="18" id="KW-0137">Centromere</keyword>
<dbReference type="PRINTS" id="PR00019">
    <property type="entry name" value="LEURICHRPT"/>
</dbReference>
<keyword evidence="8" id="KW-0963">Cytoplasm</keyword>
<dbReference type="AlphaFoldDB" id="A0A443SWC7"/>
<evidence type="ECO:0000256" key="11">
    <source>
        <dbReference type="ARBA" id="ARBA00022705"/>
    </source>
</evidence>
<evidence type="ECO:0000256" key="16">
    <source>
        <dbReference type="ARBA" id="ARBA00023212"/>
    </source>
</evidence>
<evidence type="ECO:0000256" key="4">
    <source>
        <dbReference type="ARBA" id="ARBA00004629"/>
    </source>
</evidence>
<dbReference type="GO" id="GO:0071169">
    <property type="term" value="P:establishment of protein localization to chromatin"/>
    <property type="evidence" value="ECO:0007669"/>
    <property type="project" value="TreeGrafter"/>
</dbReference>
<dbReference type="PROSITE" id="PS00678">
    <property type="entry name" value="WD_REPEATS_1"/>
    <property type="match status" value="1"/>
</dbReference>
<dbReference type="GO" id="GO:0003682">
    <property type="term" value="F:chromatin binding"/>
    <property type="evidence" value="ECO:0007669"/>
    <property type="project" value="TreeGrafter"/>
</dbReference>
<evidence type="ECO:0000256" key="17">
    <source>
        <dbReference type="ARBA" id="ARBA00023242"/>
    </source>
</evidence>
<dbReference type="PANTHER" id="PTHR24370:SF10">
    <property type="entry name" value="LEUCINE-RICH REPEAT AND WD REPEAT-CONTAINING PROTEIN 1"/>
    <property type="match status" value="1"/>
</dbReference>
<dbReference type="GO" id="GO:0006260">
    <property type="term" value="P:DNA replication"/>
    <property type="evidence" value="ECO:0007669"/>
    <property type="project" value="UniProtKB-KW"/>
</dbReference>
<dbReference type="InterPro" id="IPR019775">
    <property type="entry name" value="WD40_repeat_CS"/>
</dbReference>
<evidence type="ECO:0000256" key="18">
    <source>
        <dbReference type="ARBA" id="ARBA00023328"/>
    </source>
</evidence>
<accession>A0A443SWC7</accession>
<evidence type="ECO:0000256" key="6">
    <source>
        <dbReference type="ARBA" id="ARBA00015536"/>
    </source>
</evidence>
<keyword evidence="10" id="KW-0433">Leucine-rich repeat</keyword>
<dbReference type="GO" id="GO:0006325">
    <property type="term" value="P:chromatin organization"/>
    <property type="evidence" value="ECO:0007669"/>
    <property type="project" value="UniProtKB-KW"/>
</dbReference>
<keyword evidence="7" id="KW-0158">Chromosome</keyword>
<reference evidence="23 24" key="1">
    <citation type="journal article" date="2018" name="Gigascience">
        <title>Genomes of trombidid mites reveal novel predicted allergens and laterally-transferred genes associated with secondary metabolism.</title>
        <authorList>
            <person name="Dong X."/>
            <person name="Chaisiri K."/>
            <person name="Xia D."/>
            <person name="Armstrong S.D."/>
            <person name="Fang Y."/>
            <person name="Donnelly M.J."/>
            <person name="Kadowaki T."/>
            <person name="McGarry J.W."/>
            <person name="Darby A.C."/>
            <person name="Makepeace B.L."/>
        </authorList>
    </citation>
    <scope>NUCLEOTIDE SEQUENCE [LARGE SCALE GENOMIC DNA]</scope>
    <source>
        <strain evidence="23">UoL-UT</strain>
    </source>
</reference>
<keyword evidence="24" id="KW-1185">Reference proteome</keyword>
<dbReference type="InterPro" id="IPR032675">
    <property type="entry name" value="LRR_dom_sf"/>
</dbReference>
<comment type="similarity">
    <text evidence="5">Belongs to the LRWD1 family.</text>
</comment>
<keyword evidence="11" id="KW-0235">DNA replication</keyword>
<comment type="subcellular location">
    <subcellularLocation>
        <location evidence="4">Chromosome</location>
        <location evidence="4">Centromere</location>
        <location evidence="4">Kinetochore</location>
    </subcellularLocation>
    <subcellularLocation>
        <location evidence="3">Chromosome</location>
        <location evidence="3">Telomere</location>
    </subcellularLocation>
    <subcellularLocation>
        <location evidence="2">Cytoplasm</location>
        <location evidence="2">Cytoskeleton</location>
        <location evidence="2">Microtubule organizing center</location>
        <location evidence="2">Centrosome</location>
    </subcellularLocation>
    <subcellularLocation>
        <location evidence="1">Nucleus</location>
    </subcellularLocation>
</comment>
<evidence type="ECO:0000256" key="9">
    <source>
        <dbReference type="ARBA" id="ARBA00022574"/>
    </source>
</evidence>
<feature type="repeat" description="WD" evidence="20">
    <location>
        <begin position="391"/>
        <end position="433"/>
    </location>
</feature>
<dbReference type="SMART" id="SM00320">
    <property type="entry name" value="WD40"/>
    <property type="match status" value="2"/>
</dbReference>
<dbReference type="PROSITE" id="PS50082">
    <property type="entry name" value="WD_REPEATS_2"/>
    <property type="match status" value="1"/>
</dbReference>
<dbReference type="InterPro" id="IPR001680">
    <property type="entry name" value="WD40_rpt"/>
</dbReference>
<evidence type="ECO:0000256" key="19">
    <source>
        <dbReference type="ARBA" id="ARBA00033046"/>
    </source>
</evidence>
<evidence type="ECO:0000259" key="22">
    <source>
        <dbReference type="Pfam" id="PF23215"/>
    </source>
</evidence>
<dbReference type="SUPFAM" id="SSF50978">
    <property type="entry name" value="WD40 repeat-like"/>
    <property type="match status" value="1"/>
</dbReference>
<evidence type="ECO:0000256" key="15">
    <source>
        <dbReference type="ARBA" id="ARBA00022895"/>
    </source>
</evidence>
<evidence type="ECO:0000256" key="8">
    <source>
        <dbReference type="ARBA" id="ARBA00022490"/>
    </source>
</evidence>
<evidence type="ECO:0000256" key="14">
    <source>
        <dbReference type="ARBA" id="ARBA00022853"/>
    </source>
</evidence>
<sequence length="481" mass="55136">MDIFENQPVTSHCEPSEKVHTDAAFDNNNSILDRRDITSLQPEIFTDCNIESLDLSNNRLQNFPKGVKLPLLKKLNLSNNEIQDIYFLSEYSSLEELNVDGNPQLQLSDKFLLVTLLPKLKLIDGVDCTPMRDEIDKLDLQIDDLIDKECHKELSTALYSATFDCNNFKRCLELKVKSMYVDVDKRKAVNYKIERKVKAKVEEEYSKLRARFETNKCETAITNTNERRDENVGEKKSPIVESNFSAPPRKREVQELTDTLKCDTKRSRLDMDSGKFDYDAMLFIRCHSSRNDPYDCQTQVWKAAFAPKTKANTDSDFVASCGGNIVCLIDCVTATVKKRYCDANINERFFCLAWTVVPRNGELENLTLAVGGSESYIVLLDGVDLLCFCKFKAHEKDVNTLLFHPTKPTWLLSGSYDQRIKVWDIDDPSREKNKAPKLLLEVHAHNFLLQLVYSEKHNTLLAAGEDGLTFWPNFSLDKKYV</sequence>
<dbReference type="Pfam" id="PF23215">
    <property type="entry name" value="WD_LRWD1"/>
    <property type="match status" value="1"/>
</dbReference>
<dbReference type="PROSITE" id="PS51450">
    <property type="entry name" value="LRR"/>
    <property type="match status" value="2"/>
</dbReference>
<evidence type="ECO:0000256" key="7">
    <source>
        <dbReference type="ARBA" id="ARBA00022454"/>
    </source>
</evidence>
<dbReference type="InterPro" id="IPR052489">
    <property type="entry name" value="LRWD1"/>
</dbReference>
<evidence type="ECO:0000256" key="3">
    <source>
        <dbReference type="ARBA" id="ARBA00004574"/>
    </source>
</evidence>
<proteinExistence type="inferred from homology"/>
<evidence type="ECO:0000256" key="13">
    <source>
        <dbReference type="ARBA" id="ARBA00022838"/>
    </source>
</evidence>
<comment type="caution">
    <text evidence="23">The sequence shown here is derived from an EMBL/GenBank/DDBJ whole genome shotgun (WGS) entry which is preliminary data.</text>
</comment>
<name>A0A443SWC7_9ACAR</name>
<dbReference type="Proteomes" id="UP000288716">
    <property type="component" value="Unassembled WGS sequence"/>
</dbReference>
<dbReference type="InterPro" id="IPR036322">
    <property type="entry name" value="WD40_repeat_dom_sf"/>
</dbReference>
<dbReference type="InterPro" id="IPR015943">
    <property type="entry name" value="WD40/YVTN_repeat-like_dom_sf"/>
</dbReference>
<dbReference type="InterPro" id="IPR001611">
    <property type="entry name" value="Leu-rich_rpt"/>
</dbReference>
<keyword evidence="16" id="KW-0206">Cytoskeleton</keyword>
<dbReference type="OrthoDB" id="7318948at2759"/>
<dbReference type="GO" id="GO:0005813">
    <property type="term" value="C:centrosome"/>
    <property type="evidence" value="ECO:0007669"/>
    <property type="project" value="UniProtKB-SubCell"/>
</dbReference>
<evidence type="ECO:0000256" key="5">
    <source>
        <dbReference type="ARBA" id="ARBA00007545"/>
    </source>
</evidence>
<feature type="domain" description="Leucine-rich repeat and WD repeat-containing protein 1 LRR" evidence="21">
    <location>
        <begin position="50"/>
        <end position="144"/>
    </location>
</feature>
<dbReference type="Gene3D" id="2.130.10.10">
    <property type="entry name" value="YVTN repeat-like/Quinoprotein amine dehydrogenase"/>
    <property type="match status" value="1"/>
</dbReference>
<keyword evidence="14" id="KW-0156">Chromatin regulator</keyword>
<dbReference type="Pfam" id="PF23211">
    <property type="entry name" value="LRR_LRWD1"/>
    <property type="match status" value="1"/>
</dbReference>
<keyword evidence="13" id="KW-0995">Kinetochore</keyword>
<dbReference type="STRING" id="299467.A0A443SWC7"/>
<keyword evidence="9 20" id="KW-0853">WD repeat</keyword>
<evidence type="ECO:0000256" key="1">
    <source>
        <dbReference type="ARBA" id="ARBA00004123"/>
    </source>
</evidence>
<dbReference type="GO" id="GO:0000781">
    <property type="term" value="C:chromosome, telomeric region"/>
    <property type="evidence" value="ECO:0007669"/>
    <property type="project" value="UniProtKB-SubCell"/>
</dbReference>
<dbReference type="GO" id="GO:0000776">
    <property type="term" value="C:kinetochore"/>
    <property type="evidence" value="ECO:0007669"/>
    <property type="project" value="UniProtKB-KW"/>
</dbReference>
<evidence type="ECO:0000313" key="23">
    <source>
        <dbReference type="EMBL" id="RWS31804.1"/>
    </source>
</evidence>
<dbReference type="GO" id="GO:0005664">
    <property type="term" value="C:nuclear origin of replication recognition complex"/>
    <property type="evidence" value="ECO:0007669"/>
    <property type="project" value="TreeGrafter"/>
</dbReference>